<evidence type="ECO:0000256" key="2">
    <source>
        <dbReference type="SAM" id="Phobius"/>
    </source>
</evidence>
<organism evidence="3 4">
    <name type="scientific">Brevibacterium gallinarum</name>
    <dbReference type="NCBI Taxonomy" id="2762220"/>
    <lineage>
        <taxon>Bacteria</taxon>
        <taxon>Bacillati</taxon>
        <taxon>Actinomycetota</taxon>
        <taxon>Actinomycetes</taxon>
        <taxon>Micrococcales</taxon>
        <taxon>Brevibacteriaceae</taxon>
        <taxon>Brevibacterium</taxon>
    </lineage>
</organism>
<keyword evidence="2" id="KW-0472">Membrane</keyword>
<keyword evidence="2" id="KW-1133">Transmembrane helix</keyword>
<dbReference type="RefSeq" id="WP_191726366.1">
    <property type="nucleotide sequence ID" value="NZ_JACSPY010000008.1"/>
</dbReference>
<feature type="transmembrane region" description="Helical" evidence="2">
    <location>
        <begin position="31"/>
        <end position="51"/>
    </location>
</feature>
<proteinExistence type="predicted"/>
<sequence length="415" mass="44420">MNVMRFLAGLGFGAAAGWLCALIVFDSEWATAPVIISSIGAILLSVLSTFARNGEDAPLTDGQLDFALRRGVTGTAEVREIERTDLSIGDLPVYRQVLYVEPGQGSPYRTIMSEAIDPVLGSRPVGARIPIVQITPGRPGVAFNRHGSLADTDRTGGLDSTVDPGWAGADRSERYSSAPDAYSSTGAYSSAGAYSSRRNLDAVPFWTTGYDDERLTQTRRPILPRLAEFRARPRRSPLLPVVAFVLGLALSLAPFYQRLSAGIEDVQAGRFGGADLLTDGEALEAALSRFSQRTGVTGVCRLLVSDEYVSLQAPKPDGAPGQDDYIVKLNSDRIWSESADCDHELIALAEVDAAVISAAYGRAVDEAGFTAEDINPDKGTAQVARNVVGPEQILIRVNVYASGGTLPHPRRDSHR</sequence>
<keyword evidence="4" id="KW-1185">Reference proteome</keyword>
<evidence type="ECO:0000313" key="4">
    <source>
        <dbReference type="Proteomes" id="UP000651517"/>
    </source>
</evidence>
<gene>
    <name evidence="3" type="ORF">H9634_09105</name>
</gene>
<comment type="caution">
    <text evidence="3">The sequence shown here is derived from an EMBL/GenBank/DDBJ whole genome shotgun (WGS) entry which is preliminary data.</text>
</comment>
<accession>A0ABR8WV27</accession>
<dbReference type="Proteomes" id="UP000651517">
    <property type="component" value="Unassembled WGS sequence"/>
</dbReference>
<keyword evidence="2" id="KW-0812">Transmembrane</keyword>
<name>A0ABR8WV27_9MICO</name>
<evidence type="ECO:0008006" key="5">
    <source>
        <dbReference type="Google" id="ProtNLM"/>
    </source>
</evidence>
<evidence type="ECO:0000313" key="3">
    <source>
        <dbReference type="EMBL" id="MBD8020935.1"/>
    </source>
</evidence>
<feature type="region of interest" description="Disordered" evidence="1">
    <location>
        <begin position="148"/>
        <end position="181"/>
    </location>
</feature>
<reference evidence="3 4" key="1">
    <citation type="submission" date="2020-08" db="EMBL/GenBank/DDBJ databases">
        <title>A Genomic Blueprint of the Chicken Gut Microbiome.</title>
        <authorList>
            <person name="Gilroy R."/>
            <person name="Ravi A."/>
            <person name="Getino M."/>
            <person name="Pursley I."/>
            <person name="Horton D.L."/>
            <person name="Alikhan N.-F."/>
            <person name="Baker D."/>
            <person name="Gharbi K."/>
            <person name="Hall N."/>
            <person name="Watson M."/>
            <person name="Adriaenssens E.M."/>
            <person name="Foster-Nyarko E."/>
            <person name="Jarju S."/>
            <person name="Secka A."/>
            <person name="Antonio M."/>
            <person name="Oren A."/>
            <person name="Chaudhuri R."/>
            <person name="La Ragione R.M."/>
            <person name="Hildebrand F."/>
            <person name="Pallen M.J."/>
        </authorList>
    </citation>
    <scope>NUCLEOTIDE SEQUENCE [LARGE SCALE GENOMIC DNA]</scope>
    <source>
        <strain evidence="3 4">Re57</strain>
    </source>
</reference>
<feature type="transmembrane region" description="Helical" evidence="2">
    <location>
        <begin position="238"/>
        <end position="256"/>
    </location>
</feature>
<protein>
    <recommendedName>
        <fullName evidence="5">Restriction endonuclease</fullName>
    </recommendedName>
</protein>
<dbReference type="EMBL" id="JACSPY010000008">
    <property type="protein sequence ID" value="MBD8020935.1"/>
    <property type="molecule type" value="Genomic_DNA"/>
</dbReference>
<evidence type="ECO:0000256" key="1">
    <source>
        <dbReference type="SAM" id="MobiDB-lite"/>
    </source>
</evidence>